<evidence type="ECO:0000313" key="2">
    <source>
        <dbReference type="EMBL" id="OPH34580.1"/>
    </source>
</evidence>
<sequence length="385" mass="43282">MDLRKFYGALIVFYFSDMALLIMVIWLSYQTTKNPLILGLILFVSTIIPFILKKFSKINLLSLSVHHLMLSRILFYSIVFVLSALNPSIYSFIGLALISGLLGVSILSNYETYNNYLVVNNIVSANKASRYMQTVIQIGAFGGAMIGGMLLNYLSFFYSMASIVLIDIVFAIIFMMWAKNGYFAQIKIKDNNNKQTVNQPYFLDKKQIYLLWIILGFVGVHITSFNLTTPIIFQEIKQWTAQDFGLSSAFAGMGAFCAAFIKSNTKYCLVMAICLIFADLIFVMSNIKILSLAICFLIGFFINSIRILIREKLSLMAKNTEQAAFIGQSSAVFYVAFQAGASLLFGYILSIIQNVYATQIFLPLVACIIAMFYISMLFTGKIFTN</sequence>
<dbReference type="RefSeq" id="WP_062498668.1">
    <property type="nucleotide sequence ID" value="NZ_MXAN01000082.1"/>
</dbReference>
<evidence type="ECO:0008006" key="4">
    <source>
        <dbReference type="Google" id="ProtNLM"/>
    </source>
</evidence>
<feature type="transmembrane region" description="Helical" evidence="1">
    <location>
        <begin position="131"/>
        <end position="150"/>
    </location>
</feature>
<feature type="transmembrane region" description="Helical" evidence="1">
    <location>
        <begin position="64"/>
        <end position="83"/>
    </location>
</feature>
<feature type="transmembrane region" description="Helical" evidence="1">
    <location>
        <begin position="356"/>
        <end position="378"/>
    </location>
</feature>
<dbReference type="InterPro" id="IPR036259">
    <property type="entry name" value="MFS_trans_sf"/>
</dbReference>
<comment type="caution">
    <text evidence="2">The sequence shown here is derived from an EMBL/GenBank/DDBJ whole genome shotgun (WGS) entry which is preliminary data.</text>
</comment>
<dbReference type="Proteomes" id="UP000191025">
    <property type="component" value="Unassembled WGS sequence"/>
</dbReference>
<evidence type="ECO:0000313" key="3">
    <source>
        <dbReference type="Proteomes" id="UP000191025"/>
    </source>
</evidence>
<keyword evidence="1" id="KW-1133">Transmembrane helix</keyword>
<dbReference type="Gene3D" id="1.20.1250.20">
    <property type="entry name" value="MFS general substrate transporter like domains"/>
    <property type="match status" value="1"/>
</dbReference>
<organism evidence="2 3">
    <name type="scientific">Moraxella lacunata</name>
    <dbReference type="NCBI Taxonomy" id="477"/>
    <lineage>
        <taxon>Bacteria</taxon>
        <taxon>Pseudomonadati</taxon>
        <taxon>Pseudomonadota</taxon>
        <taxon>Gammaproteobacteria</taxon>
        <taxon>Moraxellales</taxon>
        <taxon>Moraxellaceae</taxon>
        <taxon>Moraxella</taxon>
    </lineage>
</organism>
<reference evidence="3" key="1">
    <citation type="submission" date="2017-03" db="EMBL/GenBank/DDBJ databases">
        <title>Draft genome sequence of Moraxella equi CCUG 4950T type strain.</title>
        <authorList>
            <person name="Salva-Serra F."/>
            <person name="Engstrom-Jakobsson H."/>
            <person name="Thorell K."/>
            <person name="Jaen-Luchoro D."/>
            <person name="Gonzales-Siles L."/>
            <person name="Karlsson R."/>
            <person name="Yazdan S."/>
            <person name="Boulund F."/>
            <person name="Johnning A."/>
            <person name="Engstrand L."/>
            <person name="Kristiansson E."/>
            <person name="Moore E."/>
        </authorList>
    </citation>
    <scope>NUCLEOTIDE SEQUENCE [LARGE SCALE GENOMIC DNA]</scope>
    <source>
        <strain evidence="3">CCUG 4441</strain>
    </source>
</reference>
<feature type="transmembrane region" description="Helical" evidence="1">
    <location>
        <begin position="209"/>
        <end position="232"/>
    </location>
</feature>
<evidence type="ECO:0000256" key="1">
    <source>
        <dbReference type="SAM" id="Phobius"/>
    </source>
</evidence>
<feature type="transmembrane region" description="Helical" evidence="1">
    <location>
        <begin position="330"/>
        <end position="350"/>
    </location>
</feature>
<feature type="transmembrane region" description="Helical" evidence="1">
    <location>
        <begin position="268"/>
        <end position="284"/>
    </location>
</feature>
<feature type="transmembrane region" description="Helical" evidence="1">
    <location>
        <begin position="7"/>
        <end position="29"/>
    </location>
</feature>
<dbReference type="EMBL" id="MXAN01000082">
    <property type="protein sequence ID" value="OPH34580.1"/>
    <property type="molecule type" value="Genomic_DNA"/>
</dbReference>
<gene>
    <name evidence="2" type="ORF">B5J94_11120</name>
</gene>
<accession>A0A1V4GQ62</accession>
<feature type="transmembrane region" description="Helical" evidence="1">
    <location>
        <begin position="244"/>
        <end position="261"/>
    </location>
</feature>
<feature type="transmembrane region" description="Helical" evidence="1">
    <location>
        <begin position="35"/>
        <end position="52"/>
    </location>
</feature>
<protein>
    <recommendedName>
        <fullName evidence="4">MFS transporter</fullName>
    </recommendedName>
</protein>
<dbReference type="AlphaFoldDB" id="A0A1V4GQ62"/>
<feature type="transmembrane region" description="Helical" evidence="1">
    <location>
        <begin position="89"/>
        <end position="110"/>
    </location>
</feature>
<feature type="transmembrane region" description="Helical" evidence="1">
    <location>
        <begin position="290"/>
        <end position="309"/>
    </location>
</feature>
<keyword evidence="1" id="KW-0472">Membrane</keyword>
<proteinExistence type="predicted"/>
<name>A0A1V4GQ62_MORLA</name>
<keyword evidence="1" id="KW-0812">Transmembrane</keyword>
<feature type="transmembrane region" description="Helical" evidence="1">
    <location>
        <begin position="156"/>
        <end position="178"/>
    </location>
</feature>
<dbReference type="SUPFAM" id="SSF103473">
    <property type="entry name" value="MFS general substrate transporter"/>
    <property type="match status" value="1"/>
</dbReference>